<evidence type="ECO:0000259" key="3">
    <source>
        <dbReference type="PROSITE" id="PS50214"/>
    </source>
</evidence>
<feature type="domain" description="Peptidase M12B" evidence="4">
    <location>
        <begin position="218"/>
        <end position="427"/>
    </location>
</feature>
<keyword evidence="2" id="KW-1133">Transmembrane helix</keyword>
<evidence type="ECO:0000256" key="2">
    <source>
        <dbReference type="SAM" id="Phobius"/>
    </source>
</evidence>
<evidence type="ECO:0000313" key="6">
    <source>
        <dbReference type="Proteomes" id="UP000184546"/>
    </source>
</evidence>
<dbReference type="Gene3D" id="3.40.390.10">
    <property type="entry name" value="Collagenase (Catalytic Domain)"/>
    <property type="match status" value="1"/>
</dbReference>
<keyword evidence="6" id="KW-1185">Reference proteome</keyword>
<gene>
    <name evidence="5" type="ORF">ASPACDRAFT_28470</name>
</gene>
<comment type="caution">
    <text evidence="1">Lacks conserved residue(s) required for the propagation of feature annotation.</text>
</comment>
<name>A0A1L9WVM8_ASPA1</name>
<feature type="binding site" evidence="1">
    <location>
        <position position="368"/>
    </location>
    <ligand>
        <name>Zn(2+)</name>
        <dbReference type="ChEBI" id="CHEBI:29105"/>
        <note>catalytic</note>
    </ligand>
</feature>
<dbReference type="Proteomes" id="UP000184546">
    <property type="component" value="Unassembled WGS sequence"/>
</dbReference>
<dbReference type="InterPro" id="IPR036436">
    <property type="entry name" value="Disintegrin_dom_sf"/>
</dbReference>
<protein>
    <recommendedName>
        <fullName evidence="7">Peptidase M12B domain-containing protein</fullName>
    </recommendedName>
</protein>
<dbReference type="SMART" id="SM00050">
    <property type="entry name" value="DISIN"/>
    <property type="match status" value="1"/>
</dbReference>
<feature type="binding site" evidence="1">
    <location>
        <position position="362"/>
    </location>
    <ligand>
        <name>Zn(2+)</name>
        <dbReference type="ChEBI" id="CHEBI:29105"/>
        <note>catalytic</note>
    </ligand>
</feature>
<feature type="active site" evidence="1">
    <location>
        <position position="359"/>
    </location>
</feature>
<dbReference type="PROSITE" id="PS50215">
    <property type="entry name" value="ADAM_MEPRO"/>
    <property type="match status" value="1"/>
</dbReference>
<proteinExistence type="predicted"/>
<keyword evidence="1" id="KW-0479">Metal-binding</keyword>
<dbReference type="PROSITE" id="PS50214">
    <property type="entry name" value="DISINTEGRIN_2"/>
    <property type="match status" value="1"/>
</dbReference>
<dbReference type="RefSeq" id="XP_020056415.1">
    <property type="nucleotide sequence ID" value="XM_020199566.1"/>
</dbReference>
<keyword evidence="2" id="KW-0812">Transmembrane</keyword>
<dbReference type="InterPro" id="IPR024079">
    <property type="entry name" value="MetalloPept_cat_dom_sf"/>
</dbReference>
<dbReference type="PANTHER" id="PTHR11905">
    <property type="entry name" value="ADAM A DISINTEGRIN AND METALLOPROTEASE DOMAIN"/>
    <property type="match status" value="1"/>
</dbReference>
<feature type="domain" description="Disintegrin" evidence="3">
    <location>
        <begin position="444"/>
        <end position="499"/>
    </location>
</feature>
<feature type="non-terminal residue" evidence="5">
    <location>
        <position position="1"/>
    </location>
</feature>
<dbReference type="OMA" id="WNADCSA"/>
<organism evidence="5 6">
    <name type="scientific">Aspergillus aculeatus (strain ATCC 16872 / CBS 172.66 / WB 5094)</name>
    <dbReference type="NCBI Taxonomy" id="690307"/>
    <lineage>
        <taxon>Eukaryota</taxon>
        <taxon>Fungi</taxon>
        <taxon>Dikarya</taxon>
        <taxon>Ascomycota</taxon>
        <taxon>Pezizomycotina</taxon>
        <taxon>Eurotiomycetes</taxon>
        <taxon>Eurotiomycetidae</taxon>
        <taxon>Eurotiales</taxon>
        <taxon>Aspergillaceae</taxon>
        <taxon>Aspergillus</taxon>
        <taxon>Aspergillus subgen. Circumdati</taxon>
    </lineage>
</organism>
<evidence type="ECO:0008006" key="7">
    <source>
        <dbReference type="Google" id="ProtNLM"/>
    </source>
</evidence>
<reference evidence="6" key="1">
    <citation type="journal article" date="2017" name="Genome Biol.">
        <title>Comparative genomics reveals high biological diversity and specific adaptations in the industrially and medically important fungal genus Aspergillus.</title>
        <authorList>
            <person name="de Vries R.P."/>
            <person name="Riley R."/>
            <person name="Wiebenga A."/>
            <person name="Aguilar-Osorio G."/>
            <person name="Amillis S."/>
            <person name="Uchima C.A."/>
            <person name="Anderluh G."/>
            <person name="Asadollahi M."/>
            <person name="Askin M."/>
            <person name="Barry K."/>
            <person name="Battaglia E."/>
            <person name="Bayram O."/>
            <person name="Benocci T."/>
            <person name="Braus-Stromeyer S.A."/>
            <person name="Caldana C."/>
            <person name="Canovas D."/>
            <person name="Cerqueira G.C."/>
            <person name="Chen F."/>
            <person name="Chen W."/>
            <person name="Choi C."/>
            <person name="Clum A."/>
            <person name="Dos Santos R.A."/>
            <person name="Damasio A.R."/>
            <person name="Diallinas G."/>
            <person name="Emri T."/>
            <person name="Fekete E."/>
            <person name="Flipphi M."/>
            <person name="Freyberg S."/>
            <person name="Gallo A."/>
            <person name="Gournas C."/>
            <person name="Habgood R."/>
            <person name="Hainaut M."/>
            <person name="Harispe M.L."/>
            <person name="Henrissat B."/>
            <person name="Hilden K.S."/>
            <person name="Hope R."/>
            <person name="Hossain A."/>
            <person name="Karabika E."/>
            <person name="Karaffa L."/>
            <person name="Karanyi Z."/>
            <person name="Krasevec N."/>
            <person name="Kuo A."/>
            <person name="Kusch H."/>
            <person name="LaButti K."/>
            <person name="Lagendijk E.L."/>
            <person name="Lapidus A."/>
            <person name="Levasseur A."/>
            <person name="Lindquist E."/>
            <person name="Lipzen A."/>
            <person name="Logrieco A.F."/>
            <person name="MacCabe A."/>
            <person name="Maekelae M.R."/>
            <person name="Malavazi I."/>
            <person name="Melin P."/>
            <person name="Meyer V."/>
            <person name="Mielnichuk N."/>
            <person name="Miskei M."/>
            <person name="Molnar A.P."/>
            <person name="Mule G."/>
            <person name="Ngan C.Y."/>
            <person name="Orejas M."/>
            <person name="Orosz E."/>
            <person name="Ouedraogo J.P."/>
            <person name="Overkamp K.M."/>
            <person name="Park H.-S."/>
            <person name="Perrone G."/>
            <person name="Piumi F."/>
            <person name="Punt P.J."/>
            <person name="Ram A.F."/>
            <person name="Ramon A."/>
            <person name="Rauscher S."/>
            <person name="Record E."/>
            <person name="Riano-Pachon D.M."/>
            <person name="Robert V."/>
            <person name="Roehrig J."/>
            <person name="Ruller R."/>
            <person name="Salamov A."/>
            <person name="Salih N.S."/>
            <person name="Samson R.A."/>
            <person name="Sandor E."/>
            <person name="Sanguinetti M."/>
            <person name="Schuetze T."/>
            <person name="Sepcic K."/>
            <person name="Shelest E."/>
            <person name="Sherlock G."/>
            <person name="Sophianopoulou V."/>
            <person name="Squina F.M."/>
            <person name="Sun H."/>
            <person name="Susca A."/>
            <person name="Todd R.B."/>
            <person name="Tsang A."/>
            <person name="Unkles S.E."/>
            <person name="van de Wiele N."/>
            <person name="van Rossen-Uffink D."/>
            <person name="Oliveira J.V."/>
            <person name="Vesth T.C."/>
            <person name="Visser J."/>
            <person name="Yu J.-H."/>
            <person name="Zhou M."/>
            <person name="Andersen M.R."/>
            <person name="Archer D.B."/>
            <person name="Baker S.E."/>
            <person name="Benoit I."/>
            <person name="Brakhage A.A."/>
            <person name="Braus G.H."/>
            <person name="Fischer R."/>
            <person name="Frisvad J.C."/>
            <person name="Goldman G.H."/>
            <person name="Houbraken J."/>
            <person name="Oakley B."/>
            <person name="Pocsi I."/>
            <person name="Scazzocchio C."/>
            <person name="Seiboth B."/>
            <person name="vanKuyk P.A."/>
            <person name="Wortman J."/>
            <person name="Dyer P.S."/>
            <person name="Grigoriev I.V."/>
        </authorList>
    </citation>
    <scope>NUCLEOTIDE SEQUENCE [LARGE SCALE GENOMIC DNA]</scope>
    <source>
        <strain evidence="6">ATCC 16872 / CBS 172.66 / WB 5094</strain>
    </source>
</reference>
<dbReference type="InterPro" id="IPR001762">
    <property type="entry name" value="Disintegrin_dom"/>
</dbReference>
<dbReference type="EMBL" id="KV878976">
    <property type="protein sequence ID" value="OJK00076.1"/>
    <property type="molecule type" value="Genomic_DNA"/>
</dbReference>
<dbReference type="VEuPathDB" id="FungiDB:ASPACDRAFT_28470"/>
<keyword evidence="2" id="KW-0472">Membrane</keyword>
<feature type="binding site" evidence="1">
    <location>
        <position position="358"/>
    </location>
    <ligand>
        <name>Zn(2+)</name>
        <dbReference type="ChEBI" id="CHEBI:29105"/>
        <note>catalytic</note>
    </ligand>
</feature>
<dbReference type="PANTHER" id="PTHR11905:SF222">
    <property type="entry name" value="ADAM FAMILY OF METALLOPROTEASE ADM-A (AFU_ORTHOLOGUE AFUA_6G14420)"/>
    <property type="match status" value="1"/>
</dbReference>
<accession>A0A1L9WVM8</accession>
<dbReference type="AlphaFoldDB" id="A0A1L9WVM8"/>
<dbReference type="GO" id="GO:0004222">
    <property type="term" value="F:metalloendopeptidase activity"/>
    <property type="evidence" value="ECO:0007669"/>
    <property type="project" value="InterPro"/>
</dbReference>
<dbReference type="GO" id="GO:0046872">
    <property type="term" value="F:metal ion binding"/>
    <property type="evidence" value="ECO:0007669"/>
    <property type="project" value="UniProtKB-KW"/>
</dbReference>
<evidence type="ECO:0000256" key="1">
    <source>
        <dbReference type="PROSITE-ProRule" id="PRU00276"/>
    </source>
</evidence>
<dbReference type="GO" id="GO:0006508">
    <property type="term" value="P:proteolysis"/>
    <property type="evidence" value="ECO:0007669"/>
    <property type="project" value="InterPro"/>
</dbReference>
<dbReference type="STRING" id="690307.A0A1L9WVM8"/>
<keyword evidence="1" id="KW-0862">Zinc</keyword>
<dbReference type="Gene3D" id="4.10.70.10">
    <property type="entry name" value="Disintegrin domain"/>
    <property type="match status" value="1"/>
</dbReference>
<dbReference type="GeneID" id="30973380"/>
<dbReference type="OrthoDB" id="5951731at2759"/>
<dbReference type="Pfam" id="PF13583">
    <property type="entry name" value="Reprolysin_4"/>
    <property type="match status" value="1"/>
</dbReference>
<sequence>LGHSTHAPRVERAARVKEIDLHCLSKDASLAEQLNLTFAIDGYDSRVRLQLEPNRAIISKDAHIHYLDGSGRLKEAQSFADHQGRVFYGDAWVSSTDSSWDSAGRARVYLIRDGDSPLFEGTVSLFGRYYDLKAVTAVDGLVNTSLTHVEITAPDAALNQLQDLSAGTVQHTRAFGDFAVSAAAGVVMHSRFSTRQYMGNLNEVLQHIGSTAGCPTSRRIALIGLATDCTFREAFGSSDEMRRVLISMVNAASEVFEQTFNISLAIRNLTISDEACLERASDTTPWNVPCSAGDIDWRLRQFASWRESQDGANAYWTLMTNCPTNNVVGVSLVGGLCNINQGANVVARTINQWQVFAHESGHMFGAIHDCESPACSSSRAQCCPLSSSICDASGAYLMNPSSSSRQTTFSPCSIGNICSLIGNRRVQTSCLADDSDRNLTIITADGCGNGIVEEGEECDCGGHCQEDACCDGATCRFREGANARCQGDNGSQCQGDSCNNRQPTDSWFDRYGLLVIGLVSGIGGGLVLGVLIVLIWCCSTPRHRAGSRKRAPVAAQR</sequence>
<feature type="transmembrane region" description="Helical" evidence="2">
    <location>
        <begin position="511"/>
        <end position="538"/>
    </location>
</feature>
<dbReference type="InterPro" id="IPR001590">
    <property type="entry name" value="Peptidase_M12B"/>
</dbReference>
<evidence type="ECO:0000259" key="4">
    <source>
        <dbReference type="PROSITE" id="PS50215"/>
    </source>
</evidence>
<dbReference type="SUPFAM" id="SSF55486">
    <property type="entry name" value="Metalloproteases ('zincins'), catalytic domain"/>
    <property type="match status" value="1"/>
</dbReference>
<evidence type="ECO:0000313" key="5">
    <source>
        <dbReference type="EMBL" id="OJK00076.1"/>
    </source>
</evidence>